<evidence type="ECO:0000313" key="2">
    <source>
        <dbReference type="EMBL" id="TCP58727.1"/>
    </source>
</evidence>
<dbReference type="EMBL" id="SLXT01000054">
    <property type="protein sequence ID" value="TCP58727.1"/>
    <property type="molecule type" value="Genomic_DNA"/>
</dbReference>
<comment type="caution">
    <text evidence="2">The sequence shown here is derived from an EMBL/GenBank/DDBJ whole genome shotgun (WGS) entry which is preliminary data.</text>
</comment>
<gene>
    <name evidence="2" type="ORF">EDD73_1542</name>
</gene>
<sequence>MAGLGFSQEFLAPRMAQWEKDKALAAVRLNQITALLAGLAAAFIYLLWAIGRKAEDDQVHINAIDRIYTDVNLLLCFILIGLWLGIMAQIGMFRTNPLAFTVTLVIAIPGLLLVLSLVKHIKNRSLLKHSLLYAIFRQLFVFIGDVYNSGSVAVKVVLLVIGYPIIVGLTLFIFPITLGVAAWLALRKIKELNTIKEGVKMLMTRQKSRELFLFL</sequence>
<feature type="transmembrane region" description="Helical" evidence="1">
    <location>
        <begin position="130"/>
        <end position="150"/>
    </location>
</feature>
<protein>
    <submittedName>
        <fullName evidence="2">Uncharacterized protein</fullName>
    </submittedName>
</protein>
<accession>A0A4R2R9T2</accession>
<feature type="transmembrane region" description="Helical" evidence="1">
    <location>
        <begin position="71"/>
        <end position="92"/>
    </location>
</feature>
<keyword evidence="3" id="KW-1185">Reference proteome</keyword>
<name>A0A4R2R9T2_9FIRM</name>
<dbReference type="Proteomes" id="UP000294813">
    <property type="component" value="Unassembled WGS sequence"/>
</dbReference>
<evidence type="ECO:0000313" key="3">
    <source>
        <dbReference type="Proteomes" id="UP000294813"/>
    </source>
</evidence>
<proteinExistence type="predicted"/>
<feature type="transmembrane region" description="Helical" evidence="1">
    <location>
        <begin position="32"/>
        <end position="50"/>
    </location>
</feature>
<keyword evidence="1" id="KW-0812">Transmembrane</keyword>
<evidence type="ECO:0000256" key="1">
    <source>
        <dbReference type="SAM" id="Phobius"/>
    </source>
</evidence>
<keyword evidence="1" id="KW-1133">Transmembrane helix</keyword>
<reference evidence="2 3" key="1">
    <citation type="submission" date="2019-03" db="EMBL/GenBank/DDBJ databases">
        <title>Genomic Encyclopedia of Type Strains, Phase IV (KMG-IV): sequencing the most valuable type-strain genomes for metagenomic binning, comparative biology and taxonomic classification.</title>
        <authorList>
            <person name="Goeker M."/>
        </authorList>
    </citation>
    <scope>NUCLEOTIDE SEQUENCE [LARGE SCALE GENOMIC DNA]</scope>
    <source>
        <strain evidence="2 3">DSM 11170</strain>
    </source>
</reference>
<feature type="transmembrane region" description="Helical" evidence="1">
    <location>
        <begin position="98"/>
        <end position="118"/>
    </location>
</feature>
<feature type="transmembrane region" description="Helical" evidence="1">
    <location>
        <begin position="156"/>
        <end position="186"/>
    </location>
</feature>
<organism evidence="2 3">
    <name type="scientific">Heliophilum fasciatum</name>
    <dbReference type="NCBI Taxonomy" id="35700"/>
    <lineage>
        <taxon>Bacteria</taxon>
        <taxon>Bacillati</taxon>
        <taxon>Bacillota</taxon>
        <taxon>Clostridia</taxon>
        <taxon>Eubacteriales</taxon>
        <taxon>Heliobacteriaceae</taxon>
        <taxon>Heliophilum</taxon>
    </lineage>
</organism>
<keyword evidence="1" id="KW-0472">Membrane</keyword>
<dbReference type="AlphaFoldDB" id="A0A4R2R9T2"/>
<dbReference type="OrthoDB" id="9792991at2"/>
<dbReference type="RefSeq" id="WP_131921131.1">
    <property type="nucleotide sequence ID" value="NZ_JAOQNU010000055.1"/>
</dbReference>